<accession>A0A8C5RKH8</accession>
<organism evidence="5 6">
    <name type="scientific">Laticauda laticaudata</name>
    <name type="common">Blue-ringed sea krait</name>
    <name type="synonym">Blue-lipped sea krait</name>
    <dbReference type="NCBI Taxonomy" id="8630"/>
    <lineage>
        <taxon>Eukaryota</taxon>
        <taxon>Metazoa</taxon>
        <taxon>Chordata</taxon>
        <taxon>Craniata</taxon>
        <taxon>Vertebrata</taxon>
        <taxon>Euteleostomi</taxon>
        <taxon>Lepidosauria</taxon>
        <taxon>Squamata</taxon>
        <taxon>Bifurcata</taxon>
        <taxon>Unidentata</taxon>
        <taxon>Episquamata</taxon>
        <taxon>Toxicofera</taxon>
        <taxon>Serpentes</taxon>
        <taxon>Colubroidea</taxon>
        <taxon>Elapidae</taxon>
        <taxon>Laticaudinae</taxon>
        <taxon>Laticauda</taxon>
    </lineage>
</organism>
<evidence type="ECO:0000256" key="1">
    <source>
        <dbReference type="ARBA" id="ARBA00004613"/>
    </source>
</evidence>
<proteinExistence type="predicted"/>
<reference evidence="5" key="1">
    <citation type="submission" date="2025-08" db="UniProtKB">
        <authorList>
            <consortium name="Ensembl"/>
        </authorList>
    </citation>
    <scope>IDENTIFICATION</scope>
</reference>
<dbReference type="Pfam" id="PF00050">
    <property type="entry name" value="Kazal_1"/>
    <property type="match status" value="1"/>
</dbReference>
<evidence type="ECO:0000313" key="5">
    <source>
        <dbReference type="Ensembl" id="ENSLLTP00000004868.1"/>
    </source>
</evidence>
<name>A0A8C5RKH8_LATLA</name>
<dbReference type="PANTHER" id="PTHR47499:SF1">
    <property type="entry name" value="SERINE PROTEASE INHIBITOR KAZAL-TYPE 7"/>
    <property type="match status" value="1"/>
</dbReference>
<dbReference type="InterPro" id="IPR050159">
    <property type="entry name" value="Kazal-type_SerProtInhib"/>
</dbReference>
<keyword evidence="3" id="KW-1015">Disulfide bond</keyword>
<evidence type="ECO:0000313" key="6">
    <source>
        <dbReference type="Proteomes" id="UP000694406"/>
    </source>
</evidence>
<dbReference type="Gene3D" id="3.30.60.30">
    <property type="match status" value="1"/>
</dbReference>
<evidence type="ECO:0000256" key="3">
    <source>
        <dbReference type="ARBA" id="ARBA00023157"/>
    </source>
</evidence>
<reference evidence="5" key="2">
    <citation type="submission" date="2025-09" db="UniProtKB">
        <authorList>
            <consortium name="Ensembl"/>
        </authorList>
    </citation>
    <scope>IDENTIFICATION</scope>
</reference>
<dbReference type="Ensembl" id="ENSLLTT00000005067.1">
    <property type="protein sequence ID" value="ENSLLTP00000004868.1"/>
    <property type="gene ID" value="ENSLLTG00000003708.1"/>
</dbReference>
<dbReference type="GO" id="GO:0005576">
    <property type="term" value="C:extracellular region"/>
    <property type="evidence" value="ECO:0007669"/>
    <property type="project" value="UniProtKB-SubCell"/>
</dbReference>
<sequence length="79" mass="9093">KKALVIFFFSLLPRPEYNNISSKYPQPQKGTAADCPKDHQPVCGTDGKTYSHLCILCLRLRRKRIDGSRASQRWYLPVL</sequence>
<comment type="subcellular location">
    <subcellularLocation>
        <location evidence="1">Secreted</location>
    </subcellularLocation>
</comment>
<dbReference type="GeneTree" id="ENSGT01040000241711"/>
<dbReference type="PROSITE" id="PS51465">
    <property type="entry name" value="KAZAL_2"/>
    <property type="match status" value="1"/>
</dbReference>
<protein>
    <recommendedName>
        <fullName evidence="4">Kazal-like domain-containing protein</fullName>
    </recommendedName>
</protein>
<dbReference type="PANTHER" id="PTHR47499">
    <property type="entry name" value="SERINE PROTEASE INHIBITOR KAZAL-TYPE 7 SPINK7"/>
    <property type="match status" value="1"/>
</dbReference>
<feature type="domain" description="Kazal-like" evidence="4">
    <location>
        <begin position="15"/>
        <end position="71"/>
    </location>
</feature>
<keyword evidence="6" id="KW-1185">Reference proteome</keyword>
<dbReference type="SUPFAM" id="SSF100895">
    <property type="entry name" value="Kazal-type serine protease inhibitors"/>
    <property type="match status" value="1"/>
</dbReference>
<dbReference type="Proteomes" id="UP000694406">
    <property type="component" value="Unplaced"/>
</dbReference>
<evidence type="ECO:0000259" key="4">
    <source>
        <dbReference type="PROSITE" id="PS51465"/>
    </source>
</evidence>
<keyword evidence="2" id="KW-0964">Secreted</keyword>
<dbReference type="InterPro" id="IPR036058">
    <property type="entry name" value="Kazal_dom_sf"/>
</dbReference>
<evidence type="ECO:0000256" key="2">
    <source>
        <dbReference type="ARBA" id="ARBA00022525"/>
    </source>
</evidence>
<dbReference type="AlphaFoldDB" id="A0A8C5RKH8"/>
<dbReference type="InterPro" id="IPR002350">
    <property type="entry name" value="Kazal_dom"/>
</dbReference>
<dbReference type="PROSITE" id="PS00282">
    <property type="entry name" value="KAZAL_1"/>
    <property type="match status" value="1"/>
</dbReference>